<keyword evidence="1" id="KW-0812">Transmembrane</keyword>
<gene>
    <name evidence="4" type="ORF">ACFOEN_10815</name>
</gene>
<dbReference type="Pfam" id="PF13194">
    <property type="entry name" value="DUF4010"/>
    <property type="match status" value="1"/>
</dbReference>
<organism evidence="4 5">
    <name type="scientific">Piscinibacterium candidicorallinum</name>
    <dbReference type="NCBI Taxonomy" id="1793872"/>
    <lineage>
        <taxon>Bacteria</taxon>
        <taxon>Pseudomonadati</taxon>
        <taxon>Pseudomonadota</taxon>
        <taxon>Betaproteobacteria</taxon>
        <taxon>Burkholderiales</taxon>
        <taxon>Piscinibacterium</taxon>
    </lineage>
</organism>
<evidence type="ECO:0000313" key="5">
    <source>
        <dbReference type="Proteomes" id="UP001595556"/>
    </source>
</evidence>
<dbReference type="InterPro" id="IPR025105">
    <property type="entry name" value="DUF4010"/>
</dbReference>
<dbReference type="InterPro" id="IPR049177">
    <property type="entry name" value="MgtC_SapB_SrpB_YhiD_N"/>
</dbReference>
<evidence type="ECO:0000313" key="4">
    <source>
        <dbReference type="EMBL" id="MFC3148134.1"/>
    </source>
</evidence>
<accession>A0ABV7H6J1</accession>
<feature type="transmembrane region" description="Helical" evidence="1">
    <location>
        <begin position="283"/>
        <end position="306"/>
    </location>
</feature>
<feature type="transmembrane region" description="Helical" evidence="1">
    <location>
        <begin position="109"/>
        <end position="134"/>
    </location>
</feature>
<feature type="transmembrane region" description="Helical" evidence="1">
    <location>
        <begin position="326"/>
        <end position="345"/>
    </location>
</feature>
<keyword evidence="1" id="KW-0472">Membrane</keyword>
<keyword evidence="5" id="KW-1185">Reference proteome</keyword>
<reference evidence="5" key="1">
    <citation type="journal article" date="2019" name="Int. J. Syst. Evol. Microbiol.">
        <title>The Global Catalogue of Microorganisms (GCM) 10K type strain sequencing project: providing services to taxonomists for standard genome sequencing and annotation.</title>
        <authorList>
            <consortium name="The Broad Institute Genomics Platform"/>
            <consortium name="The Broad Institute Genome Sequencing Center for Infectious Disease"/>
            <person name="Wu L."/>
            <person name="Ma J."/>
        </authorList>
    </citation>
    <scope>NUCLEOTIDE SEQUENCE [LARGE SCALE GENOMIC DNA]</scope>
    <source>
        <strain evidence="5">KCTC 52168</strain>
    </source>
</reference>
<sequence length="437" mass="43660">MTVAQFLQPAGLPEGSLIGLATALGIGLLIGLERERRKDRARAEGGGHGFAGIRSFAMAALAGAVAQLLGVALAVVGALLVGALVVAAYVRSTDTDPGVTTEIALFATYLLGLLAVPHPALAAGLGVAVALLLASREMLHRFTTRTLAAHEVRDGLLLAAAVLIVLPLTPDAPIAALGGINPRSLWRLAVLLMLLQAAGYVALRLMGAQRGLALAGLASGFVSSTATVASMGRKARDAAQAGSAAAEPLERAALAGALASCVATPLQLLALTLAVAPALFSSYLPVAAAGAVAAALLAAWAVRGAATSAAGAMDGTQAVEPEVFNARHAVLFALLLAGITVLVGLASRHLGSTGTALASLLAGFADFHAAAGGVMSLQQSGAIPAHQAHVAVWLAFTANALAKVGVAWVAGSRRYGQAMTIAMGATLVVVWVAVILT</sequence>
<feature type="transmembrane region" description="Helical" evidence="1">
    <location>
        <begin position="15"/>
        <end position="32"/>
    </location>
</feature>
<evidence type="ECO:0000259" key="2">
    <source>
        <dbReference type="Pfam" id="PF02308"/>
    </source>
</evidence>
<comment type="caution">
    <text evidence="4">The sequence shown here is derived from an EMBL/GenBank/DDBJ whole genome shotgun (WGS) entry which is preliminary data.</text>
</comment>
<dbReference type="Pfam" id="PF02308">
    <property type="entry name" value="MgtC"/>
    <property type="match status" value="1"/>
</dbReference>
<feature type="transmembrane region" description="Helical" evidence="1">
    <location>
        <begin position="418"/>
        <end position="436"/>
    </location>
</feature>
<feature type="transmembrane region" description="Helical" evidence="1">
    <location>
        <begin position="252"/>
        <end position="276"/>
    </location>
</feature>
<keyword evidence="1" id="KW-1133">Transmembrane helix</keyword>
<dbReference type="Proteomes" id="UP001595556">
    <property type="component" value="Unassembled WGS sequence"/>
</dbReference>
<evidence type="ECO:0000259" key="3">
    <source>
        <dbReference type="Pfam" id="PF13194"/>
    </source>
</evidence>
<proteinExistence type="predicted"/>
<dbReference type="EMBL" id="JBHRTI010000004">
    <property type="protein sequence ID" value="MFC3148134.1"/>
    <property type="molecule type" value="Genomic_DNA"/>
</dbReference>
<feature type="transmembrane region" description="Helical" evidence="1">
    <location>
        <begin position="357"/>
        <end position="378"/>
    </location>
</feature>
<feature type="transmembrane region" description="Helical" evidence="1">
    <location>
        <begin position="155"/>
        <end position="178"/>
    </location>
</feature>
<protein>
    <submittedName>
        <fullName evidence="4">MgtC/SapB family protein</fullName>
    </submittedName>
</protein>
<name>A0ABV7H6J1_9BURK</name>
<dbReference type="PANTHER" id="PTHR39084:SF1">
    <property type="entry name" value="DUF4010 DOMAIN-CONTAINING PROTEIN"/>
    <property type="match status" value="1"/>
</dbReference>
<dbReference type="RefSeq" id="WP_377303787.1">
    <property type="nucleotide sequence ID" value="NZ_CP180191.1"/>
</dbReference>
<feature type="transmembrane region" description="Helical" evidence="1">
    <location>
        <begin position="56"/>
        <end position="89"/>
    </location>
</feature>
<feature type="domain" description="DUF4010" evidence="3">
    <location>
        <begin position="190"/>
        <end position="411"/>
    </location>
</feature>
<evidence type="ECO:0000256" key="1">
    <source>
        <dbReference type="SAM" id="Phobius"/>
    </source>
</evidence>
<feature type="transmembrane region" description="Helical" evidence="1">
    <location>
        <begin position="212"/>
        <end position="232"/>
    </location>
</feature>
<dbReference type="PANTHER" id="PTHR39084">
    <property type="entry name" value="MEMBRANE PROTEIN-RELATED"/>
    <property type="match status" value="1"/>
</dbReference>
<feature type="transmembrane region" description="Helical" evidence="1">
    <location>
        <begin position="390"/>
        <end position="411"/>
    </location>
</feature>
<feature type="domain" description="MgtC/SapB/SrpB/YhiD N-terminal" evidence="2">
    <location>
        <begin position="20"/>
        <end position="141"/>
    </location>
</feature>